<comment type="caution">
    <text evidence="2">The sequence shown here is derived from an EMBL/GenBank/DDBJ whole genome shotgun (WGS) entry which is preliminary data.</text>
</comment>
<sequence>MNYNNYYDGQDQGSTWNKVSTGLLALYGKTQVGSVYQQLNDGARALDLRPKIYNNGTIGFHHGSLINIPLTSITLGGLLDDAKQWCNDNPKELVILFHHELTHEAGYNALSSEVYTEIDDFYVADDDGVSTNDDEESSNDNGYNDDEQKSSYSYYYSGIAKLKQVYRDHGIPYYPCDMLSGVTVGEAMGLADLSKLGGKGYLLAVDRHDMYASFCGKANWASDELVTCHSKNEERDETSQYQMCTDRKNTGMNKLSALQEYVLASANNDATDNAYELGPPADESYYPFNQIQGFWQVDSTSVTIGVTHAASTLLDDNRRSNVNAEMVQLAYDRNSRRSTYLPWTTSP</sequence>
<proteinExistence type="predicted"/>
<evidence type="ECO:0000256" key="1">
    <source>
        <dbReference type="SAM" id="MobiDB-lite"/>
    </source>
</evidence>
<dbReference type="GO" id="GO:0008081">
    <property type="term" value="F:phosphoric diester hydrolase activity"/>
    <property type="evidence" value="ECO:0007669"/>
    <property type="project" value="InterPro"/>
</dbReference>
<evidence type="ECO:0000313" key="2">
    <source>
        <dbReference type="EMBL" id="KAK1747389.1"/>
    </source>
</evidence>
<dbReference type="PANTHER" id="PTHR13593">
    <property type="match status" value="1"/>
</dbReference>
<dbReference type="AlphaFoldDB" id="A0AAD9DII0"/>
<feature type="region of interest" description="Disordered" evidence="1">
    <location>
        <begin position="129"/>
        <end position="149"/>
    </location>
</feature>
<gene>
    <name evidence="2" type="ORF">QTG54_001352</name>
</gene>
<keyword evidence="3" id="KW-1185">Reference proteome</keyword>
<dbReference type="GO" id="GO:0006629">
    <property type="term" value="P:lipid metabolic process"/>
    <property type="evidence" value="ECO:0007669"/>
    <property type="project" value="InterPro"/>
</dbReference>
<dbReference type="Proteomes" id="UP001224775">
    <property type="component" value="Unassembled WGS sequence"/>
</dbReference>
<protein>
    <submittedName>
        <fullName evidence="2">Uncharacterized protein</fullName>
    </submittedName>
</protein>
<dbReference type="PROSITE" id="PS50007">
    <property type="entry name" value="PIPLC_X_DOMAIN"/>
    <property type="match status" value="1"/>
</dbReference>
<accession>A0AAD9DII0</accession>
<reference evidence="2" key="1">
    <citation type="submission" date="2023-06" db="EMBL/GenBank/DDBJ databases">
        <title>Survivors Of The Sea: Transcriptome response of Skeletonema marinoi to long-term dormancy.</title>
        <authorList>
            <person name="Pinder M.I.M."/>
            <person name="Kourtchenko O."/>
            <person name="Robertson E.K."/>
            <person name="Larsson T."/>
            <person name="Maumus F."/>
            <person name="Osuna-Cruz C.M."/>
            <person name="Vancaester E."/>
            <person name="Stenow R."/>
            <person name="Vandepoele K."/>
            <person name="Ploug H."/>
            <person name="Bruchert V."/>
            <person name="Godhe A."/>
            <person name="Topel M."/>
        </authorList>
    </citation>
    <scope>NUCLEOTIDE SEQUENCE</scope>
    <source>
        <strain evidence="2">R05AC</strain>
    </source>
</reference>
<organism evidence="2 3">
    <name type="scientific">Skeletonema marinoi</name>
    <dbReference type="NCBI Taxonomy" id="267567"/>
    <lineage>
        <taxon>Eukaryota</taxon>
        <taxon>Sar</taxon>
        <taxon>Stramenopiles</taxon>
        <taxon>Ochrophyta</taxon>
        <taxon>Bacillariophyta</taxon>
        <taxon>Coscinodiscophyceae</taxon>
        <taxon>Thalassiosirophycidae</taxon>
        <taxon>Thalassiosirales</taxon>
        <taxon>Skeletonemataceae</taxon>
        <taxon>Skeletonema</taxon>
        <taxon>Skeletonema marinoi-dohrnii complex</taxon>
    </lineage>
</organism>
<dbReference type="SUPFAM" id="SSF51695">
    <property type="entry name" value="PLC-like phosphodiesterases"/>
    <property type="match status" value="1"/>
</dbReference>
<evidence type="ECO:0000313" key="3">
    <source>
        <dbReference type="Proteomes" id="UP001224775"/>
    </source>
</evidence>
<dbReference type="PANTHER" id="PTHR13593:SF113">
    <property type="entry name" value="SI:DKEY-266F7.9"/>
    <property type="match status" value="1"/>
</dbReference>
<dbReference type="InterPro" id="IPR017946">
    <property type="entry name" value="PLC-like_Pdiesterase_TIM-brl"/>
</dbReference>
<feature type="compositionally biased region" description="Acidic residues" evidence="1">
    <location>
        <begin position="129"/>
        <end position="138"/>
    </location>
</feature>
<name>A0AAD9DII0_9STRA</name>
<dbReference type="InterPro" id="IPR051057">
    <property type="entry name" value="PI-PLC_domain"/>
</dbReference>
<dbReference type="EMBL" id="JATAAI010000002">
    <property type="protein sequence ID" value="KAK1747389.1"/>
    <property type="molecule type" value="Genomic_DNA"/>
</dbReference>
<dbReference type="Gene3D" id="3.20.20.190">
    <property type="entry name" value="Phosphatidylinositol (PI) phosphodiesterase"/>
    <property type="match status" value="1"/>
</dbReference>